<keyword evidence="1" id="KW-0808">Transferase</keyword>
<protein>
    <submittedName>
        <fullName evidence="1">Nucleotidyl transferase AbiEii/AbiGii toxin family protein</fullName>
    </submittedName>
</protein>
<proteinExistence type="predicted"/>
<gene>
    <name evidence="1" type="ORF">RCG00_04865</name>
</gene>
<accession>A0AA51QXY1</accession>
<dbReference type="RefSeq" id="WP_308872172.1">
    <property type="nucleotide sequence ID" value="NZ_CP133197.1"/>
</dbReference>
<dbReference type="Proteomes" id="UP001229862">
    <property type="component" value="Chromosome"/>
</dbReference>
<reference evidence="1" key="1">
    <citation type="submission" date="2023-08" db="EMBL/GenBank/DDBJ databases">
        <title>New molecular markers tilS and rpoB for phylogenetic and monitoring studies of the genus Thiothrix biodiversity.</title>
        <authorList>
            <person name="Ravin N.V."/>
            <person name="Smolyakov D."/>
            <person name="Markov N.D."/>
            <person name="Beletsky A.V."/>
            <person name="Mardanov A.V."/>
            <person name="Rudenko T.S."/>
            <person name="Grabovich M.Y."/>
        </authorList>
    </citation>
    <scope>NUCLEOTIDE SEQUENCE</scope>
    <source>
        <strain evidence="1">DNT52</strain>
    </source>
</reference>
<sequence>MSLLAQWGKAFSFQRLGWCIMPDYQLPHHRLIMTALAQFDADFFTQHAICFGGGTRIALELDEYRESVDIDLLCPNKDAYRAVREQVSNLSLGALVRQEFDYIREIRADRYAVRTFLKLDDSLVKLEIVSCDEYRLVAGADLNLFPLPYLSRESCLMTKLLANADRALAPPFKDVFDLVAMYLAWGEIPQAAWQEAERQYGSVPRKALLKSLADMLARPALYLERAADMKMKPSWAQRIVAEGAQQLYDRIAA</sequence>
<organism evidence="1">
    <name type="scientific">Thiothrix subterranea</name>
    <dbReference type="NCBI Taxonomy" id="2735563"/>
    <lineage>
        <taxon>Bacteria</taxon>
        <taxon>Pseudomonadati</taxon>
        <taxon>Pseudomonadota</taxon>
        <taxon>Gammaproteobacteria</taxon>
        <taxon>Thiotrichales</taxon>
        <taxon>Thiotrichaceae</taxon>
        <taxon>Thiothrix</taxon>
    </lineage>
</organism>
<dbReference type="Pfam" id="PF08843">
    <property type="entry name" value="AbiEii"/>
    <property type="match status" value="1"/>
</dbReference>
<name>A0AA51QXY1_9GAMM</name>
<dbReference type="EMBL" id="CP133217">
    <property type="protein sequence ID" value="WML87698.1"/>
    <property type="molecule type" value="Genomic_DNA"/>
</dbReference>
<dbReference type="InterPro" id="IPR014942">
    <property type="entry name" value="AbiEii"/>
</dbReference>
<dbReference type="AlphaFoldDB" id="A0AA51QXY1"/>
<evidence type="ECO:0000313" key="1">
    <source>
        <dbReference type="EMBL" id="WML87698.1"/>
    </source>
</evidence>
<dbReference type="GO" id="GO:0016740">
    <property type="term" value="F:transferase activity"/>
    <property type="evidence" value="ECO:0007669"/>
    <property type="project" value="UniProtKB-KW"/>
</dbReference>